<keyword evidence="1" id="KW-0472">Membrane</keyword>
<reference evidence="2" key="2">
    <citation type="submission" date="2020-02" db="EMBL/GenBank/DDBJ databases">
        <authorList>
            <person name="Gilchrist C.L.M."/>
            <person name="Chooi Y.-H."/>
        </authorList>
    </citation>
    <scope>NUCLEOTIDE SEQUENCE</scope>
    <source>
        <strain evidence="2">MST-FP2251</strain>
    </source>
</reference>
<gene>
    <name evidence="2" type="ORF">FE257_009123</name>
</gene>
<dbReference type="AlphaFoldDB" id="A0AAD4CWR9"/>
<evidence type="ECO:0000256" key="1">
    <source>
        <dbReference type="SAM" id="Phobius"/>
    </source>
</evidence>
<accession>A0AAD4CWR9</accession>
<keyword evidence="1" id="KW-0812">Transmembrane</keyword>
<evidence type="ECO:0000313" key="2">
    <source>
        <dbReference type="EMBL" id="KAF9894150.1"/>
    </source>
</evidence>
<feature type="transmembrane region" description="Helical" evidence="1">
    <location>
        <begin position="197"/>
        <end position="217"/>
    </location>
</feature>
<dbReference type="Gene3D" id="1.20.58.340">
    <property type="entry name" value="Magnesium transport protein CorA, transmembrane region"/>
    <property type="match status" value="1"/>
</dbReference>
<dbReference type="Proteomes" id="UP001194746">
    <property type="component" value="Unassembled WGS sequence"/>
</dbReference>
<evidence type="ECO:0000313" key="3">
    <source>
        <dbReference type="Proteomes" id="UP001194746"/>
    </source>
</evidence>
<dbReference type="EMBL" id="VCAU01000005">
    <property type="protein sequence ID" value="KAF9894150.1"/>
    <property type="molecule type" value="Genomic_DNA"/>
</dbReference>
<name>A0AAD4CWR9_ASPNN</name>
<reference evidence="2" key="1">
    <citation type="journal article" date="2019" name="Beilstein J. Org. Chem.">
        <title>Nanangenines: drimane sesquiterpenoids as the dominant metabolite cohort of a novel Australian fungus, Aspergillus nanangensis.</title>
        <authorList>
            <person name="Lacey H.J."/>
            <person name="Gilchrist C.L.M."/>
            <person name="Crombie A."/>
            <person name="Kalaitzis J.A."/>
            <person name="Vuong D."/>
            <person name="Rutledge P.J."/>
            <person name="Turner P."/>
            <person name="Pitt J.I."/>
            <person name="Lacey E."/>
            <person name="Chooi Y.H."/>
            <person name="Piggott A.M."/>
        </authorList>
    </citation>
    <scope>NUCLEOTIDE SEQUENCE</scope>
    <source>
        <strain evidence="2">MST-FP2251</strain>
    </source>
</reference>
<organism evidence="2 3">
    <name type="scientific">Aspergillus nanangensis</name>
    <dbReference type="NCBI Taxonomy" id="2582783"/>
    <lineage>
        <taxon>Eukaryota</taxon>
        <taxon>Fungi</taxon>
        <taxon>Dikarya</taxon>
        <taxon>Ascomycota</taxon>
        <taxon>Pezizomycotina</taxon>
        <taxon>Eurotiomycetes</taxon>
        <taxon>Eurotiomycetidae</taxon>
        <taxon>Eurotiales</taxon>
        <taxon>Aspergillaceae</taxon>
        <taxon>Aspergillus</taxon>
        <taxon>Aspergillus subgen. Circumdati</taxon>
    </lineage>
</organism>
<proteinExistence type="predicted"/>
<comment type="caution">
    <text evidence="2">The sequence shown here is derived from an EMBL/GenBank/DDBJ whole genome shotgun (WGS) entry which is preliminary data.</text>
</comment>
<feature type="transmembrane region" description="Helical" evidence="1">
    <location>
        <begin position="403"/>
        <end position="426"/>
    </location>
</feature>
<feature type="transmembrane region" description="Helical" evidence="1">
    <location>
        <begin position="375"/>
        <end position="397"/>
    </location>
</feature>
<keyword evidence="3" id="KW-1185">Reference proteome</keyword>
<sequence>MELHTPMDGLDSGDEIRFHAGSCVVKEYRRYCSGEPSDCRGRVLQEEEIDQWIEQRGEFHTEPSIASVVRWIFVCTSANSVDWSGNYLASPETLDISISEEAFNKLIRQYPRPSQILDAWRTRSSSGCGFRQVVYDERTGDIQSINFVVSIRLSGSFASVVAIKHDLSHQITTVLALRVSPYEQERIAQTLQAQSHLIGHPLLVLTMLVEISLATNLRYLQKIRHELSVIEKATGQHGWLQIPATEAPAHDSELSRLGHAAKIHVSLSRRRVDSIRCVLGIAQKAWGEFGVQIASSFLSSVGAKDAYQQWLANIALQLDFRQVDMQYSQLRVDNQITAIYGLLSQRDNMLSVSVALQSKKISEASKRDGSALKSLTVLTALFFPATYVATLFTLPLFEHTPFWVYWVVVIPLTFTIFGSWSGWTLYRQHQIAQETIQREISQDVDVSAEPDMASHPPSSFLRVTLQQIRQHSRALHSHELPKDGYVKG</sequence>
<keyword evidence="1" id="KW-1133">Transmembrane helix</keyword>
<protein>
    <submittedName>
        <fullName evidence="2">Uncharacterized protein</fullName>
    </submittedName>
</protein>